<feature type="non-terminal residue" evidence="1">
    <location>
        <position position="86"/>
    </location>
</feature>
<comment type="caution">
    <text evidence="1">The sequence shown here is derived from an EMBL/GenBank/DDBJ whole genome shotgun (WGS) entry which is preliminary data.</text>
</comment>
<feature type="non-terminal residue" evidence="1">
    <location>
        <position position="1"/>
    </location>
</feature>
<dbReference type="AlphaFoldDB" id="A0A7K6V5V0"/>
<keyword evidence="2" id="KW-1185">Reference proteome</keyword>
<dbReference type="Proteomes" id="UP000579558">
    <property type="component" value="Unassembled WGS sequence"/>
</dbReference>
<evidence type="ECO:0000313" key="2">
    <source>
        <dbReference type="Proteomes" id="UP000579558"/>
    </source>
</evidence>
<proteinExistence type="predicted"/>
<gene>
    <name evidence="1" type="primary">Erv31_2</name>
    <name evidence="1" type="ORF">NOTCIN_R14895</name>
</gene>
<sequence length="86" mass="9749">NVTQLCWKNKTKANPFAGINELKGFWEDPGNISIDWESLDGLFWIGGKWAYSRLPKRWRGTCTIGTIQPAVFLLPKQKGNLLGFPL</sequence>
<accession>A0A7K6V5V0</accession>
<reference evidence="1 2" key="1">
    <citation type="submission" date="2019-09" db="EMBL/GenBank/DDBJ databases">
        <title>Bird 10,000 Genomes (B10K) Project - Family phase.</title>
        <authorList>
            <person name="Zhang G."/>
        </authorList>
    </citation>
    <scope>NUCLEOTIDE SEQUENCE [LARGE SCALE GENOMIC DNA]</scope>
    <source>
        <strain evidence="1">B10K-DU-029-75</strain>
    </source>
</reference>
<dbReference type="EMBL" id="VZRX01009488">
    <property type="protein sequence ID" value="NWX30474.1"/>
    <property type="molecule type" value="Genomic_DNA"/>
</dbReference>
<protein>
    <submittedName>
        <fullName evidence="1">ENR1 protein</fullName>
    </submittedName>
</protein>
<name>A0A7K6V5V0_9PASS</name>
<evidence type="ECO:0000313" key="1">
    <source>
        <dbReference type="EMBL" id="NWX30474.1"/>
    </source>
</evidence>
<organism evidence="1 2">
    <name type="scientific">Notiomystis cincta</name>
    <dbReference type="NCBI Taxonomy" id="366454"/>
    <lineage>
        <taxon>Eukaryota</taxon>
        <taxon>Metazoa</taxon>
        <taxon>Chordata</taxon>
        <taxon>Craniata</taxon>
        <taxon>Vertebrata</taxon>
        <taxon>Euteleostomi</taxon>
        <taxon>Archelosauria</taxon>
        <taxon>Archosauria</taxon>
        <taxon>Dinosauria</taxon>
        <taxon>Saurischia</taxon>
        <taxon>Theropoda</taxon>
        <taxon>Coelurosauria</taxon>
        <taxon>Aves</taxon>
        <taxon>Neognathae</taxon>
        <taxon>Neoaves</taxon>
        <taxon>Telluraves</taxon>
        <taxon>Australaves</taxon>
        <taxon>Passeriformes</taxon>
        <taxon>Notiomystidae</taxon>
        <taxon>Notiomystis</taxon>
    </lineage>
</organism>
<dbReference type="OrthoDB" id="9950230at2759"/>